<keyword evidence="3" id="KW-1185">Reference proteome</keyword>
<reference evidence="2 3" key="1">
    <citation type="journal article" date="2015" name="Genome Biol. Evol.">
        <title>Comparative Genomics of a Bacterivorous Green Alga Reveals Evolutionary Causalities and Consequences of Phago-Mixotrophic Mode of Nutrition.</title>
        <authorList>
            <person name="Burns J.A."/>
            <person name="Paasch A."/>
            <person name="Narechania A."/>
            <person name="Kim E."/>
        </authorList>
    </citation>
    <scope>NUCLEOTIDE SEQUENCE [LARGE SCALE GENOMIC DNA]</scope>
    <source>
        <strain evidence="2 3">PLY_AMNH</strain>
    </source>
</reference>
<comment type="caution">
    <text evidence="2">The sequence shown here is derived from an EMBL/GenBank/DDBJ whole genome shotgun (WGS) entry which is preliminary data.</text>
</comment>
<dbReference type="AlphaFoldDB" id="A0AAE0BNI7"/>
<evidence type="ECO:0000313" key="3">
    <source>
        <dbReference type="Proteomes" id="UP001190700"/>
    </source>
</evidence>
<accession>A0AAE0BNI7</accession>
<sequence length="520" mass="56064">MVCRATICRLGWLQRKQGTPCRKVSTVSLSSTDRAELTTSQSKSQAALAWRASVGSATFGPHNVDPPLVRHSSLVICEASSRAEILNDEFGAEERAYSNSAKPCYGCGALLQMKLPDKAGYVVPEKFKLKRHHRQLGTVLCSRCDKLNNGAMLNAVAGQAGAPMNAKGLVSPDELRDNLRPLRSKKALVVLVVDTLDFNGSFMPRVRDLVGSNPILLVCTKYDMLPKGTDPLDVIGWIEDRASGRNLSLAGVLLLSGQTGEGIERAVGTVLSERRGRDVYVLGVANVGKSTFISAFMREMKQRDMGVRAAARRLPTASAMPGTTLGVIPISAFGNTKSKLWDTPGVLIHHRLSALLKEDELKQLSPWRKLRPFVPAPLPEDGTGASYQWGAVMRVDVMEAPQNFRLAFIGPQSARVHTFPGPPSDDALPLPEVGTEGALGAATVAERGGLEVAREITLEATGAANVPLADIVLSGLGGWVTVFATQDRSEASVVRLRVWAPRGLEVFLRPPMPVAWNVRV</sequence>
<dbReference type="InterPro" id="IPR044229">
    <property type="entry name" value="NOA1"/>
</dbReference>
<evidence type="ECO:0000259" key="1">
    <source>
        <dbReference type="Pfam" id="PF01926"/>
    </source>
</evidence>
<dbReference type="PANTHER" id="PTHR47569:SF2">
    <property type="entry name" value="NO-ASSOCIATED PROTEIN 1, CHLOROPLASTIC_MITOCHONDRIAL"/>
    <property type="match status" value="1"/>
</dbReference>
<protein>
    <recommendedName>
        <fullName evidence="1">G domain-containing protein</fullName>
    </recommendedName>
</protein>
<dbReference type="Proteomes" id="UP001190700">
    <property type="component" value="Unassembled WGS sequence"/>
</dbReference>
<dbReference type="Pfam" id="PF01926">
    <property type="entry name" value="MMR_HSR1"/>
    <property type="match status" value="1"/>
</dbReference>
<feature type="domain" description="G" evidence="1">
    <location>
        <begin position="279"/>
        <end position="349"/>
    </location>
</feature>
<dbReference type="InterPro" id="IPR027417">
    <property type="entry name" value="P-loop_NTPase"/>
</dbReference>
<dbReference type="EMBL" id="LGRX02033978">
    <property type="protein sequence ID" value="KAK3239253.1"/>
    <property type="molecule type" value="Genomic_DNA"/>
</dbReference>
<dbReference type="Gene3D" id="3.40.50.300">
    <property type="entry name" value="P-loop containing nucleotide triphosphate hydrolases"/>
    <property type="match status" value="1"/>
</dbReference>
<proteinExistence type="predicted"/>
<dbReference type="GO" id="GO:0005525">
    <property type="term" value="F:GTP binding"/>
    <property type="evidence" value="ECO:0007669"/>
    <property type="project" value="InterPro"/>
</dbReference>
<dbReference type="GO" id="GO:0003924">
    <property type="term" value="F:GTPase activity"/>
    <property type="evidence" value="ECO:0007669"/>
    <property type="project" value="InterPro"/>
</dbReference>
<dbReference type="PANTHER" id="PTHR47569">
    <property type="entry name" value="NO-ASSOCIATED PROTEIN 1, CHLOROPLASTIC/MITOCHONDRIAL"/>
    <property type="match status" value="1"/>
</dbReference>
<evidence type="ECO:0000313" key="2">
    <source>
        <dbReference type="EMBL" id="KAK3239253.1"/>
    </source>
</evidence>
<dbReference type="InterPro" id="IPR006073">
    <property type="entry name" value="GTP-bd"/>
</dbReference>
<gene>
    <name evidence="2" type="ORF">CYMTET_50804</name>
</gene>
<name>A0AAE0BNI7_9CHLO</name>
<dbReference type="SUPFAM" id="SSF52540">
    <property type="entry name" value="P-loop containing nucleoside triphosphate hydrolases"/>
    <property type="match status" value="1"/>
</dbReference>
<organism evidence="2 3">
    <name type="scientific">Cymbomonas tetramitiformis</name>
    <dbReference type="NCBI Taxonomy" id="36881"/>
    <lineage>
        <taxon>Eukaryota</taxon>
        <taxon>Viridiplantae</taxon>
        <taxon>Chlorophyta</taxon>
        <taxon>Pyramimonadophyceae</taxon>
        <taxon>Pyramimonadales</taxon>
        <taxon>Pyramimonadaceae</taxon>
        <taxon>Cymbomonas</taxon>
    </lineage>
</organism>
<dbReference type="CDD" id="cd01855">
    <property type="entry name" value="YqeH"/>
    <property type="match status" value="1"/>
</dbReference>